<dbReference type="Gene3D" id="2.130.10.130">
    <property type="entry name" value="Integrin alpha, N-terminal"/>
    <property type="match status" value="1"/>
</dbReference>
<proteinExistence type="predicted"/>
<evidence type="ECO:0000313" key="4">
    <source>
        <dbReference type="Proteomes" id="UP001595724"/>
    </source>
</evidence>
<dbReference type="PROSITE" id="PS51257">
    <property type="entry name" value="PROKAR_LIPOPROTEIN"/>
    <property type="match status" value="1"/>
</dbReference>
<protein>
    <submittedName>
        <fullName evidence="3">FG-GAP-like repeat-containing protein</fullName>
    </submittedName>
</protein>
<dbReference type="EMBL" id="JBHRYF010000001">
    <property type="protein sequence ID" value="MFC3658615.1"/>
    <property type="molecule type" value="Genomic_DNA"/>
</dbReference>
<evidence type="ECO:0000256" key="2">
    <source>
        <dbReference type="SAM" id="SignalP"/>
    </source>
</evidence>
<dbReference type="Pfam" id="PF13583">
    <property type="entry name" value="Reprolysin_4"/>
    <property type="match status" value="1"/>
</dbReference>
<dbReference type="SUPFAM" id="SSF55486">
    <property type="entry name" value="Metalloproteases ('zincins'), catalytic domain"/>
    <property type="match status" value="1"/>
</dbReference>
<reference evidence="4" key="1">
    <citation type="journal article" date="2019" name="Int. J. Syst. Evol. Microbiol.">
        <title>The Global Catalogue of Microorganisms (GCM) 10K type strain sequencing project: providing services to taxonomists for standard genome sequencing and annotation.</title>
        <authorList>
            <consortium name="The Broad Institute Genomics Platform"/>
            <consortium name="The Broad Institute Genome Sequencing Center for Infectious Disease"/>
            <person name="Wu L."/>
            <person name="Ma J."/>
        </authorList>
    </citation>
    <scope>NUCLEOTIDE SEQUENCE [LARGE SCALE GENOMIC DNA]</scope>
    <source>
        <strain evidence="4">KCTC 42211</strain>
    </source>
</reference>
<feature type="signal peptide" evidence="2">
    <location>
        <begin position="1"/>
        <end position="22"/>
    </location>
</feature>
<dbReference type="PANTHER" id="PTHR46580">
    <property type="entry name" value="SENSOR KINASE-RELATED"/>
    <property type="match status" value="1"/>
</dbReference>
<sequence length="772" mass="83343">MRTYLTAGILLGLLAGCSSDQAPVADLAKAASNTQPASAFAFRSPALSFASLPDRGELLVYEKGRKTKHKGAYTAYPVAISEAHALRAMQSGEMIVNAPNGEPIRLTYERHEENKDGNWTWIGRNADGAEAILTFGEKAVFGVIPQGATDTLRLTMSAGQSWLVQTDRSKLAGLDGSMRREGGDQLVPPKLAGTGSTSLVAKRAQPVAAGASAAAASVVDVLLGYTNGFASQLGGSSQANTRLVNMVAITNQAYVNSGVSMRVRLVKTLQVNYADNTDNGDALEKLTGYKAGTDGGPITPDPAFNALRAAREETGADLVSLVRAFRTPENNGCGIAWLIGGDESGIVQADAPFGYSVVSDGTDLDEGDDNTYFCREETLAHEMGHNMGQAHNQEDSDSTGVHPYSYGYREASSTGFYTVMAYPQADGDQFSIRHFANPSVKYSGRATGVANQSDNVRSLNQSMPIIATFRATVVPVSSEWNVAGVGDINADGRADVFWHNPGIQRTDYWTMNGPSVVDRGGLRYIQAKYQVAGTGDFNGDGRLDILWQDDAQSELWVWLANSSGSFTTQYVRSYPKGWKVAGVSDSNADGRADIFWHNSSLGRLQVWRMNGSAFSYGPVSSIGSYTVAAIGDFNADKRADIIWVNTAKTQVWQWQAQTNGSYRSIYIRSYPAGWTIVGADDVNGDRRADIFWHSSTKQSLQYWLMNGAVLSAYGPAKAVQSKYRVAGVKDFNGDGRADVLWYDTSKTQLWMWQAASNGTFNALQMRAYPAPN</sequence>
<dbReference type="Gene3D" id="3.40.390.10">
    <property type="entry name" value="Collagenase (Catalytic Domain)"/>
    <property type="match status" value="1"/>
</dbReference>
<accession>A0ABV7UPN7</accession>
<comment type="caution">
    <text evidence="3">The sequence shown here is derived from an EMBL/GenBank/DDBJ whole genome shotgun (WGS) entry which is preliminary data.</text>
</comment>
<feature type="chain" id="PRO_5046241280" evidence="2">
    <location>
        <begin position="23"/>
        <end position="772"/>
    </location>
</feature>
<dbReference type="InterPro" id="IPR013517">
    <property type="entry name" value="FG-GAP"/>
</dbReference>
<dbReference type="InterPro" id="IPR024079">
    <property type="entry name" value="MetalloPept_cat_dom_sf"/>
</dbReference>
<keyword evidence="1 2" id="KW-0732">Signal</keyword>
<dbReference type="Proteomes" id="UP001595724">
    <property type="component" value="Unassembled WGS sequence"/>
</dbReference>
<dbReference type="Pfam" id="PF13517">
    <property type="entry name" value="FG-GAP_3"/>
    <property type="match status" value="2"/>
</dbReference>
<dbReference type="PANTHER" id="PTHR46580:SF2">
    <property type="entry name" value="MAM DOMAIN-CONTAINING PROTEIN"/>
    <property type="match status" value="1"/>
</dbReference>
<dbReference type="RefSeq" id="WP_386705312.1">
    <property type="nucleotide sequence ID" value="NZ_JBHRYF010000001.1"/>
</dbReference>
<dbReference type="InterPro" id="IPR028994">
    <property type="entry name" value="Integrin_alpha_N"/>
</dbReference>
<evidence type="ECO:0000313" key="3">
    <source>
        <dbReference type="EMBL" id="MFC3658615.1"/>
    </source>
</evidence>
<gene>
    <name evidence="3" type="ORF">ACFOM9_00800</name>
</gene>
<keyword evidence="4" id="KW-1185">Reference proteome</keyword>
<organism evidence="3 4">
    <name type="scientific">Luteimonas notoginsengisoli</name>
    <dbReference type="NCBI Taxonomy" id="1578200"/>
    <lineage>
        <taxon>Bacteria</taxon>
        <taxon>Pseudomonadati</taxon>
        <taxon>Pseudomonadota</taxon>
        <taxon>Gammaproteobacteria</taxon>
        <taxon>Lysobacterales</taxon>
        <taxon>Lysobacteraceae</taxon>
        <taxon>Luteimonas</taxon>
    </lineage>
</organism>
<evidence type="ECO:0000256" key="1">
    <source>
        <dbReference type="ARBA" id="ARBA00022729"/>
    </source>
</evidence>
<name>A0ABV7UPN7_9GAMM</name>
<dbReference type="SUPFAM" id="SSF69318">
    <property type="entry name" value="Integrin alpha N-terminal domain"/>
    <property type="match status" value="1"/>
</dbReference>